<name>A0A817XSB6_9BILA</name>
<feature type="compositionally biased region" description="Low complexity" evidence="2">
    <location>
        <begin position="125"/>
        <end position="141"/>
    </location>
</feature>
<feature type="region of interest" description="Disordered" evidence="2">
    <location>
        <begin position="125"/>
        <end position="144"/>
    </location>
</feature>
<dbReference type="Proteomes" id="UP000663865">
    <property type="component" value="Unassembled WGS sequence"/>
</dbReference>
<sequence length="769" mass="87317">MDSPSSPLVLYLGDDDDDDNDNNYNYHRQNSHVESNMSLSKVSSSSDMNNRRKKRKLTNTNVRIDPSVANWSKRQRNDHCQQQQSSRNFIDADSDPEPILLDPDEYIIEEPDPPQFCSFDWTIEQQPQPKPKPQTQIQSRPRPLPPLLPSHSIQATRISTMCNSAQRSFAKPDSVPIATSINQFVQQPRKTIATPVTKPSQTLSSLSLPKPTTSFCRPNVQRGRPVKNSRISYTNSTSPSLPIRRPTEKTLMSPPQKPSQPSSSSSSSLSSPPSSTNTIITSSSINDSTPAARRQILNGTGLFSAFHDSKYYQCNICKFKSVTSSTLLQHLFTHMFFCDQCPFYTYSHVNLSQHMFEKHICNLNENANDFENPKSFDLLYVTRCSDGTFALCMDSSSRKGSTNDPRLIISSATPSNQQQNKPAKKKNSKQKESSNEDENDAAVVLGKSHTDHRLLKHSKGKGKQNQTYVLMKHRRCYLMKRNSRLHSLTLEYNICREHTIRQMCLTQNILKQRKFLAKFHSTRFIDDITICLRTIVNQIVNSEENRQYVRLVVYRNLYRVELANLFMKIIAESFNFSDQSSPICTLPNNILSSILSSENLKTVTDSLKLTNKHEQYREQNELYEKEHDLHESRKHIFIISSPERNSNDQSIISSLHSSLTNGDSIFTQTKIDKSSIRYDNTLRFLKGNSNTASSQSNNSTMMKVQKKQPTTTQVAPPKLIPLRPVIPKPSSITPNRPLVPPIIDRNNNSVTSLKPKISTTKNSSVIVLD</sequence>
<dbReference type="Proteomes" id="UP000663838">
    <property type="component" value="Unassembled WGS sequence"/>
</dbReference>
<feature type="region of interest" description="Disordered" evidence="2">
    <location>
        <begin position="1"/>
        <end position="98"/>
    </location>
</feature>
<feature type="domain" description="C2H2-type" evidence="3">
    <location>
        <begin position="312"/>
        <end position="334"/>
    </location>
</feature>
<feature type="domain" description="C2H2-type" evidence="3">
    <location>
        <begin position="336"/>
        <end position="359"/>
    </location>
</feature>
<feature type="coiled-coil region" evidence="1">
    <location>
        <begin position="606"/>
        <end position="633"/>
    </location>
</feature>
<feature type="region of interest" description="Disordered" evidence="2">
    <location>
        <begin position="190"/>
        <end position="285"/>
    </location>
</feature>
<evidence type="ECO:0000256" key="2">
    <source>
        <dbReference type="SAM" id="MobiDB-lite"/>
    </source>
</evidence>
<evidence type="ECO:0000313" key="5">
    <source>
        <dbReference type="EMBL" id="CAF4692408.1"/>
    </source>
</evidence>
<dbReference type="AlphaFoldDB" id="A0A817XSB6"/>
<dbReference type="InterPro" id="IPR013087">
    <property type="entry name" value="Znf_C2H2_type"/>
</dbReference>
<feature type="region of interest" description="Disordered" evidence="2">
    <location>
        <begin position="395"/>
        <end position="440"/>
    </location>
</feature>
<organism evidence="4 6">
    <name type="scientific">Rotaria socialis</name>
    <dbReference type="NCBI Taxonomy" id="392032"/>
    <lineage>
        <taxon>Eukaryota</taxon>
        <taxon>Metazoa</taxon>
        <taxon>Spiralia</taxon>
        <taxon>Gnathifera</taxon>
        <taxon>Rotifera</taxon>
        <taxon>Eurotatoria</taxon>
        <taxon>Bdelloidea</taxon>
        <taxon>Philodinida</taxon>
        <taxon>Philodinidae</taxon>
        <taxon>Rotaria</taxon>
    </lineage>
</organism>
<feature type="compositionally biased region" description="Low complexity" evidence="2">
    <location>
        <begin position="688"/>
        <end position="700"/>
    </location>
</feature>
<evidence type="ECO:0000259" key="3">
    <source>
        <dbReference type="SMART" id="SM00355"/>
    </source>
</evidence>
<feature type="compositionally biased region" description="Low complexity" evidence="2">
    <location>
        <begin position="197"/>
        <end position="214"/>
    </location>
</feature>
<feature type="compositionally biased region" description="Polar residues" evidence="2">
    <location>
        <begin position="229"/>
        <end position="240"/>
    </location>
</feature>
<dbReference type="EMBL" id="CAJNYV010000627">
    <property type="protein sequence ID" value="CAF3371879.1"/>
    <property type="molecule type" value="Genomic_DNA"/>
</dbReference>
<protein>
    <recommendedName>
        <fullName evidence="3">C2H2-type domain-containing protein</fullName>
    </recommendedName>
</protein>
<reference evidence="4" key="1">
    <citation type="submission" date="2021-02" db="EMBL/GenBank/DDBJ databases">
        <authorList>
            <person name="Nowell W R."/>
        </authorList>
    </citation>
    <scope>NUCLEOTIDE SEQUENCE</scope>
</reference>
<keyword evidence="1" id="KW-0175">Coiled coil</keyword>
<feature type="compositionally biased region" description="Low complexity" evidence="2">
    <location>
        <begin position="35"/>
        <end position="46"/>
    </location>
</feature>
<evidence type="ECO:0000313" key="6">
    <source>
        <dbReference type="Proteomes" id="UP000663865"/>
    </source>
</evidence>
<accession>A0A817XSB6</accession>
<comment type="caution">
    <text evidence="4">The sequence shown here is derived from an EMBL/GenBank/DDBJ whole genome shotgun (WGS) entry which is preliminary data.</text>
</comment>
<dbReference type="SMART" id="SM00355">
    <property type="entry name" value="ZnF_C2H2"/>
    <property type="match status" value="2"/>
</dbReference>
<feature type="compositionally biased region" description="Polar residues" evidence="2">
    <location>
        <begin position="395"/>
        <end position="404"/>
    </location>
</feature>
<evidence type="ECO:0000313" key="4">
    <source>
        <dbReference type="EMBL" id="CAF3371879.1"/>
    </source>
</evidence>
<gene>
    <name evidence="4" type="ORF">KIK155_LOCUS5477</name>
    <name evidence="5" type="ORF">TOA249_LOCUS16537</name>
</gene>
<feature type="compositionally biased region" description="Low complexity" evidence="2">
    <location>
        <begin position="259"/>
        <end position="285"/>
    </location>
</feature>
<dbReference type="EMBL" id="CAJOBS010001133">
    <property type="protein sequence ID" value="CAF4692408.1"/>
    <property type="molecule type" value="Genomic_DNA"/>
</dbReference>
<evidence type="ECO:0000256" key="1">
    <source>
        <dbReference type="SAM" id="Coils"/>
    </source>
</evidence>
<feature type="region of interest" description="Disordered" evidence="2">
    <location>
        <begin position="687"/>
        <end position="740"/>
    </location>
</feature>
<proteinExistence type="predicted"/>